<dbReference type="AlphaFoldDB" id="A0A803MH91"/>
<dbReference type="Pfam" id="PF14111">
    <property type="entry name" value="DUF4283"/>
    <property type="match status" value="1"/>
</dbReference>
<feature type="domain" description="DUF4283" evidence="1">
    <location>
        <begin position="3"/>
        <end position="68"/>
    </location>
</feature>
<name>A0A803MH91_CHEQI</name>
<evidence type="ECO:0000313" key="4">
    <source>
        <dbReference type="Proteomes" id="UP000596660"/>
    </source>
</evidence>
<dbReference type="Pfam" id="PF14392">
    <property type="entry name" value="zf-CCHC_4"/>
    <property type="match status" value="1"/>
</dbReference>
<feature type="domain" description="Zinc knuckle CX2CX4HX4C" evidence="2">
    <location>
        <begin position="126"/>
        <end position="173"/>
    </location>
</feature>
<proteinExistence type="predicted"/>
<organism evidence="3 4">
    <name type="scientific">Chenopodium quinoa</name>
    <name type="common">Quinoa</name>
    <dbReference type="NCBI Taxonomy" id="63459"/>
    <lineage>
        <taxon>Eukaryota</taxon>
        <taxon>Viridiplantae</taxon>
        <taxon>Streptophyta</taxon>
        <taxon>Embryophyta</taxon>
        <taxon>Tracheophyta</taxon>
        <taxon>Spermatophyta</taxon>
        <taxon>Magnoliopsida</taxon>
        <taxon>eudicotyledons</taxon>
        <taxon>Gunneridae</taxon>
        <taxon>Pentapetalae</taxon>
        <taxon>Caryophyllales</taxon>
        <taxon>Chenopodiaceae</taxon>
        <taxon>Chenopodioideae</taxon>
        <taxon>Atripliceae</taxon>
        <taxon>Chenopodium</taxon>
    </lineage>
</organism>
<dbReference type="InterPro" id="IPR025836">
    <property type="entry name" value="Zn_knuckle_CX2CX4HX4C"/>
</dbReference>
<dbReference type="PANTHER" id="PTHR31286:SF167">
    <property type="entry name" value="OS09G0268800 PROTEIN"/>
    <property type="match status" value="1"/>
</dbReference>
<evidence type="ECO:0000259" key="2">
    <source>
        <dbReference type="Pfam" id="PF14392"/>
    </source>
</evidence>
<dbReference type="OMA" id="NERIWGE"/>
<reference evidence="3" key="2">
    <citation type="submission" date="2021-03" db="UniProtKB">
        <authorList>
            <consortium name="EnsemblPlants"/>
        </authorList>
    </citation>
    <scope>IDENTIFICATION</scope>
</reference>
<dbReference type="InterPro" id="IPR025558">
    <property type="entry name" value="DUF4283"/>
</dbReference>
<accession>A0A803MH91</accession>
<dbReference type="Proteomes" id="UP000596660">
    <property type="component" value="Unplaced"/>
</dbReference>
<evidence type="ECO:0008006" key="5">
    <source>
        <dbReference type="Google" id="ProtNLM"/>
    </source>
</evidence>
<dbReference type="InterPro" id="IPR040256">
    <property type="entry name" value="At4g02000-like"/>
</dbReference>
<keyword evidence="4" id="KW-1185">Reference proteome</keyword>
<sequence>MFSVEAMKRTLSSIWRLSDEIAINAVDTNLFVFQCFKKEDKERIMEGRPWFFYGKLLLLKEIQGGEQPSEIEFHTSPMRVRLYDVHFNKRCSSFLYDIGESLGGFVELDESNPLGWGEFVRMKFEIDVRKPLRRGIFVAGGGSKSKWVDIMYERLADFSFFCGILNHIDKECQVREVEGEEAGAVVYQYGTWLRASPMKVPLKSFAVRENERIWGEKLGAIRGEGSFSSNSIKQIKLAPSNKNVLRPKCVNEDNIGDIFPVKEMEMVAGGSKGAVVDGAVGKRGNDNTGGWLNVVEGVEGSQESEGRIIKGVSSSMGRRGGIS</sequence>
<dbReference type="EnsemblPlants" id="AUR62029343-RA">
    <property type="protein sequence ID" value="AUR62029343-RA:cds"/>
    <property type="gene ID" value="AUR62029343"/>
</dbReference>
<dbReference type="PANTHER" id="PTHR31286">
    <property type="entry name" value="GLYCINE-RICH CELL WALL STRUCTURAL PROTEIN 1.8-LIKE"/>
    <property type="match status" value="1"/>
</dbReference>
<protein>
    <recommendedName>
        <fullName evidence="5">DUF4283 domain-containing protein</fullName>
    </recommendedName>
</protein>
<evidence type="ECO:0000313" key="3">
    <source>
        <dbReference type="EnsemblPlants" id="AUR62029343-RA:cds"/>
    </source>
</evidence>
<evidence type="ECO:0000259" key="1">
    <source>
        <dbReference type="Pfam" id="PF14111"/>
    </source>
</evidence>
<dbReference type="Gramene" id="AUR62029343-RA">
    <property type="protein sequence ID" value="AUR62029343-RA:cds"/>
    <property type="gene ID" value="AUR62029343"/>
</dbReference>
<reference evidence="3" key="1">
    <citation type="journal article" date="2017" name="Nature">
        <title>The genome of Chenopodium quinoa.</title>
        <authorList>
            <person name="Jarvis D.E."/>
            <person name="Ho Y.S."/>
            <person name="Lightfoot D.J."/>
            <person name="Schmoeckel S.M."/>
            <person name="Li B."/>
            <person name="Borm T.J.A."/>
            <person name="Ohyanagi H."/>
            <person name="Mineta K."/>
            <person name="Michell C.T."/>
            <person name="Saber N."/>
            <person name="Kharbatia N.M."/>
            <person name="Rupper R.R."/>
            <person name="Sharp A.R."/>
            <person name="Dally N."/>
            <person name="Boughton B.A."/>
            <person name="Woo Y.H."/>
            <person name="Gao G."/>
            <person name="Schijlen E.G.W.M."/>
            <person name="Guo X."/>
            <person name="Momin A.A."/>
            <person name="Negrao S."/>
            <person name="Al-Babili S."/>
            <person name="Gehring C."/>
            <person name="Roessner U."/>
            <person name="Jung C."/>
            <person name="Murphy K."/>
            <person name="Arold S.T."/>
            <person name="Gojobori T."/>
            <person name="van der Linden C.G."/>
            <person name="van Loo E.N."/>
            <person name="Jellen E.N."/>
            <person name="Maughan P.J."/>
            <person name="Tester M."/>
        </authorList>
    </citation>
    <scope>NUCLEOTIDE SEQUENCE [LARGE SCALE GENOMIC DNA]</scope>
    <source>
        <strain evidence="3">cv. PI 614886</strain>
    </source>
</reference>